<dbReference type="GO" id="GO:0005249">
    <property type="term" value="F:voltage-gated potassium channel activity"/>
    <property type="evidence" value="ECO:0007669"/>
    <property type="project" value="TreeGrafter"/>
</dbReference>
<organism evidence="8">
    <name type="scientific">Cladocopium goreaui</name>
    <dbReference type="NCBI Taxonomy" id="2562237"/>
    <lineage>
        <taxon>Eukaryota</taxon>
        <taxon>Sar</taxon>
        <taxon>Alveolata</taxon>
        <taxon>Dinophyceae</taxon>
        <taxon>Suessiales</taxon>
        <taxon>Symbiodiniaceae</taxon>
        <taxon>Cladocopium</taxon>
    </lineage>
</organism>
<keyword evidence="2 6" id="KW-0812">Transmembrane</keyword>
<sequence length="811" mass="92570">MDLDDELFSRQKAQKLAQKEMIEAVSGCVDQMKAELLQKLQRIMDPARARGQRTSFRRGSKQTAPTGPTGSPGLEMLQVSTGGDIPAEPSMQGPTLGTSVKVGLSGPRTSPALTGPQVTDSEEMLEGEGGGDEMTGIESITMDKVLSPAQIDNVQDAILTNRNGNRNGNESQKLRLHKAWKLDDEPKLRSSASHSTSNSFLKMGSSQFSNGDGGTMRKSGSNRTKEETFHWYDRLTVSHRSPICMIWDIWTSIAIAYDMVMTPMDAFNIQITPVLRALERTSSITWLVDMLLSFVRSYGKLNGTEERHLKATASYYLRTWFAFDFTLVCLDMFIFILEDTSWMRYMSFLRAIRLFRLLRVLRVAKVKARIAVLAQLSLILQTQRITDRGFLMLNIAKSLLIVTVLNHFTACIWYSVATILEADQNNWVYMHFSDPNRPDSLLYLYTTAYHWSITQLTPASCEIYPSSARERIFNIAVILFGLCVFSSFISSMAQQLHALGQLNRADRHRMEVLRRFISEHHMSVALATNIVDFVRQKRGPQMQRPLKISDIETFNNFPTALLQKIRSEAYIFILSKHIFYKTIYEADRECFNKLCSNAIFEETVDKGHEVFATGEEGKGMYFLYHGKLAYAYLLDDVSFDAAEEDWMNSPETSCFIANGFISEVSMWLNWFHRGRLAGEAIVTDMLFVSGDRFREVIRQSHLLKEVRLYARLYALRALRAGKEGTELDDLWHEDEIIEEISKLALQGGLEQAVNILAAGRITPQKILRAWRQHAQASRFTRRFKKPITQWRRFTAWVRCCFSAPQEREDLT</sequence>
<evidence type="ECO:0000313" key="10">
    <source>
        <dbReference type="EMBL" id="CAL4767664.1"/>
    </source>
</evidence>
<comment type="subcellular location">
    <subcellularLocation>
        <location evidence="1">Membrane</location>
        <topology evidence="1">Multi-pass membrane protein</topology>
    </subcellularLocation>
</comment>
<dbReference type="SUPFAM" id="SSF81324">
    <property type="entry name" value="Voltage-gated potassium channels"/>
    <property type="match status" value="1"/>
</dbReference>
<dbReference type="OrthoDB" id="421226at2759"/>
<evidence type="ECO:0000256" key="3">
    <source>
        <dbReference type="ARBA" id="ARBA00022989"/>
    </source>
</evidence>
<dbReference type="Gene3D" id="2.60.120.10">
    <property type="entry name" value="Jelly Rolls"/>
    <property type="match status" value="1"/>
</dbReference>
<dbReference type="EMBL" id="CAMXCT010000556">
    <property type="protein sequence ID" value="CAI3980352.1"/>
    <property type="molecule type" value="Genomic_DNA"/>
</dbReference>
<reference evidence="8" key="1">
    <citation type="submission" date="2022-10" db="EMBL/GenBank/DDBJ databases">
        <authorList>
            <person name="Chen Y."/>
            <person name="Dougan E. K."/>
            <person name="Chan C."/>
            <person name="Rhodes N."/>
            <person name="Thang M."/>
        </authorList>
    </citation>
    <scope>NUCLEOTIDE SEQUENCE</scope>
</reference>
<dbReference type="AlphaFoldDB" id="A0A9P1BW85"/>
<dbReference type="InterPro" id="IPR018490">
    <property type="entry name" value="cNMP-bd_dom_sf"/>
</dbReference>
<dbReference type="InterPro" id="IPR005821">
    <property type="entry name" value="Ion_trans_dom"/>
</dbReference>
<dbReference type="GO" id="GO:0005886">
    <property type="term" value="C:plasma membrane"/>
    <property type="evidence" value="ECO:0007669"/>
    <property type="project" value="TreeGrafter"/>
</dbReference>
<name>A0A9P1BW85_9DINO</name>
<evidence type="ECO:0000256" key="6">
    <source>
        <dbReference type="SAM" id="Phobius"/>
    </source>
</evidence>
<evidence type="ECO:0000256" key="1">
    <source>
        <dbReference type="ARBA" id="ARBA00004141"/>
    </source>
</evidence>
<protein>
    <submittedName>
        <fullName evidence="10">Cyclic nucleotide-binding domain-containing protein</fullName>
    </submittedName>
</protein>
<feature type="region of interest" description="Disordered" evidence="5">
    <location>
        <begin position="187"/>
        <end position="222"/>
    </location>
</feature>
<dbReference type="PANTHER" id="PTHR10217">
    <property type="entry name" value="VOLTAGE AND LIGAND GATED POTASSIUM CHANNEL"/>
    <property type="match status" value="1"/>
</dbReference>
<evidence type="ECO:0000256" key="4">
    <source>
        <dbReference type="ARBA" id="ARBA00023136"/>
    </source>
</evidence>
<proteinExistence type="predicted"/>
<reference evidence="9" key="2">
    <citation type="submission" date="2024-04" db="EMBL/GenBank/DDBJ databases">
        <authorList>
            <person name="Chen Y."/>
            <person name="Shah S."/>
            <person name="Dougan E. K."/>
            <person name="Thang M."/>
            <person name="Chan C."/>
        </authorList>
    </citation>
    <scope>NUCLEOTIDE SEQUENCE [LARGE SCALE GENOMIC DNA]</scope>
</reference>
<evidence type="ECO:0000256" key="2">
    <source>
        <dbReference type="ARBA" id="ARBA00022692"/>
    </source>
</evidence>
<feature type="transmembrane region" description="Helical" evidence="6">
    <location>
        <begin position="472"/>
        <end position="493"/>
    </location>
</feature>
<evidence type="ECO:0000256" key="5">
    <source>
        <dbReference type="SAM" id="MobiDB-lite"/>
    </source>
</evidence>
<dbReference type="GO" id="GO:0042391">
    <property type="term" value="P:regulation of membrane potential"/>
    <property type="evidence" value="ECO:0007669"/>
    <property type="project" value="TreeGrafter"/>
</dbReference>
<dbReference type="Pfam" id="PF00520">
    <property type="entry name" value="Ion_trans"/>
    <property type="match status" value="1"/>
</dbReference>
<dbReference type="SUPFAM" id="SSF51206">
    <property type="entry name" value="cAMP-binding domain-like"/>
    <property type="match status" value="1"/>
</dbReference>
<evidence type="ECO:0000313" key="11">
    <source>
        <dbReference type="Proteomes" id="UP001152797"/>
    </source>
</evidence>
<feature type="domain" description="Ion transport" evidence="7">
    <location>
        <begin position="245"/>
        <end position="493"/>
    </location>
</feature>
<evidence type="ECO:0000259" key="7">
    <source>
        <dbReference type="Pfam" id="PF00520"/>
    </source>
</evidence>
<keyword evidence="11" id="KW-1185">Reference proteome</keyword>
<gene>
    <name evidence="8" type="ORF">C1SCF055_LOCUS8232</name>
</gene>
<keyword evidence="4 6" id="KW-0472">Membrane</keyword>
<feature type="compositionally biased region" description="Polar residues" evidence="5">
    <location>
        <begin position="190"/>
        <end position="210"/>
    </location>
</feature>
<dbReference type="EMBL" id="CAMXCT030000556">
    <property type="protein sequence ID" value="CAL4767664.1"/>
    <property type="molecule type" value="Genomic_DNA"/>
</dbReference>
<dbReference type="Proteomes" id="UP001152797">
    <property type="component" value="Unassembled WGS sequence"/>
</dbReference>
<dbReference type="InterPro" id="IPR050818">
    <property type="entry name" value="KCNH_animal-type"/>
</dbReference>
<dbReference type="PANTHER" id="PTHR10217:SF435">
    <property type="entry name" value="POTASSIUM VOLTAGE-GATED CHANNEL PROTEIN EAG"/>
    <property type="match status" value="1"/>
</dbReference>
<keyword evidence="3 6" id="KW-1133">Transmembrane helix</keyword>
<dbReference type="InterPro" id="IPR014710">
    <property type="entry name" value="RmlC-like_jellyroll"/>
</dbReference>
<feature type="region of interest" description="Disordered" evidence="5">
    <location>
        <begin position="46"/>
        <end position="98"/>
    </location>
</feature>
<evidence type="ECO:0000313" key="9">
    <source>
        <dbReference type="EMBL" id="CAL1133727.1"/>
    </source>
</evidence>
<dbReference type="EMBL" id="CAMXCT020000556">
    <property type="protein sequence ID" value="CAL1133727.1"/>
    <property type="molecule type" value="Genomic_DNA"/>
</dbReference>
<feature type="transmembrane region" description="Helical" evidence="6">
    <location>
        <begin position="398"/>
        <end position="420"/>
    </location>
</feature>
<evidence type="ECO:0000313" key="8">
    <source>
        <dbReference type="EMBL" id="CAI3980352.1"/>
    </source>
</evidence>
<accession>A0A9P1BW85</accession>
<comment type="caution">
    <text evidence="8">The sequence shown here is derived from an EMBL/GenBank/DDBJ whole genome shotgun (WGS) entry which is preliminary data.</text>
</comment>
<dbReference type="Gene3D" id="1.10.287.70">
    <property type="match status" value="1"/>
</dbReference>